<feature type="non-terminal residue" evidence="1">
    <location>
        <position position="418"/>
    </location>
</feature>
<sequence>MESPSSESTNTYDCDTIVPPILGFAKQKLIKNIMIELHSLLGWNTGFRTRGGSADTSGSHCAGGSNASASSERSSNLKRKRNNERDSNSQPPEDDRNNRPSKLPKLGPSSPHDNLSLRFACPYFKRNPGRHRKSRTCAGPGWASVHRVKEHLYRRHALPIHCARCCLTFKSEAELKEHYRSPNTCDMRDDEPPEGFDNEQEKKLRSRKRSTHTQTEEEMWKEMYRTLFPNDDEATFPSPYYDDRDDVSWMRHRSDEFSRYEDYLNRELPRRIRSEVELAVQKASEPLGVLIKRQLPEIVRNCQTKLFQAYHQSLDSEQSSLPTKQQAQDNPNQANCFKSPTVLPNNQLAPFFVPPPSSGDNRAMAFGTVTDFSVQYRPQHQNNLTNSEYGSRTSNLNGNFSLPPLDLFDNNSSYGSSN</sequence>
<dbReference type="Proteomes" id="UP000250078">
    <property type="component" value="Unassembled WGS sequence"/>
</dbReference>
<evidence type="ECO:0000313" key="1">
    <source>
        <dbReference type="EMBL" id="OCK87940.1"/>
    </source>
</evidence>
<keyword evidence="2" id="KW-1185">Reference proteome</keyword>
<name>A0ACC8EQI3_9PEZI</name>
<proteinExistence type="predicted"/>
<protein>
    <submittedName>
        <fullName evidence="1">Uncharacterized protein</fullName>
    </submittedName>
</protein>
<organism evidence="1 2">
    <name type="scientific">Cenococcum geophilum 1.58</name>
    <dbReference type="NCBI Taxonomy" id="794803"/>
    <lineage>
        <taxon>Eukaryota</taxon>
        <taxon>Fungi</taxon>
        <taxon>Dikarya</taxon>
        <taxon>Ascomycota</taxon>
        <taxon>Pezizomycotina</taxon>
        <taxon>Dothideomycetes</taxon>
        <taxon>Pleosporomycetidae</taxon>
        <taxon>Gloniales</taxon>
        <taxon>Gloniaceae</taxon>
        <taxon>Cenococcum</taxon>
    </lineage>
</organism>
<reference evidence="1 2" key="1">
    <citation type="journal article" date="2016" name="Nat. Commun.">
        <title>Ectomycorrhizal ecology is imprinted in the genome of the dominant symbiotic fungus Cenococcum geophilum.</title>
        <authorList>
            <consortium name="DOE Joint Genome Institute"/>
            <person name="Peter M."/>
            <person name="Kohler A."/>
            <person name="Ohm R.A."/>
            <person name="Kuo A."/>
            <person name="Krutzmann J."/>
            <person name="Morin E."/>
            <person name="Arend M."/>
            <person name="Barry K.W."/>
            <person name="Binder M."/>
            <person name="Choi C."/>
            <person name="Clum A."/>
            <person name="Copeland A."/>
            <person name="Grisel N."/>
            <person name="Haridas S."/>
            <person name="Kipfer T."/>
            <person name="LaButti K."/>
            <person name="Lindquist E."/>
            <person name="Lipzen A."/>
            <person name="Maire R."/>
            <person name="Meier B."/>
            <person name="Mihaltcheva S."/>
            <person name="Molinier V."/>
            <person name="Murat C."/>
            <person name="Poggeler S."/>
            <person name="Quandt C.A."/>
            <person name="Sperisen C."/>
            <person name="Tritt A."/>
            <person name="Tisserant E."/>
            <person name="Crous P.W."/>
            <person name="Henrissat B."/>
            <person name="Nehls U."/>
            <person name="Egli S."/>
            <person name="Spatafora J.W."/>
            <person name="Grigoriev I.V."/>
            <person name="Martin F.M."/>
        </authorList>
    </citation>
    <scope>NUCLEOTIDE SEQUENCE [LARGE SCALE GENOMIC DNA]</scope>
    <source>
        <strain evidence="1 2">1.58</strain>
    </source>
</reference>
<evidence type="ECO:0000313" key="2">
    <source>
        <dbReference type="Proteomes" id="UP000250078"/>
    </source>
</evidence>
<gene>
    <name evidence="1" type="ORF">K441DRAFT_647495</name>
</gene>
<accession>A0ACC8EQI3</accession>
<dbReference type="EMBL" id="KV748252">
    <property type="protein sequence ID" value="OCK87940.1"/>
    <property type="molecule type" value="Genomic_DNA"/>
</dbReference>